<evidence type="ECO:0000256" key="2">
    <source>
        <dbReference type="ARBA" id="ARBA00010852"/>
    </source>
</evidence>
<dbReference type="PROSITE" id="PS51968">
    <property type="entry name" value="GRH_CP2_DB"/>
    <property type="match status" value="1"/>
</dbReference>
<evidence type="ECO:0000256" key="1">
    <source>
        <dbReference type="ARBA" id="ARBA00004123"/>
    </source>
</evidence>
<dbReference type="FunFam" id="1.10.150.50:FF:000086">
    <property type="entry name" value="Alpha-globin transcription factor CP2"/>
    <property type="match status" value="1"/>
</dbReference>
<dbReference type="GO" id="GO:0005634">
    <property type="term" value="C:nucleus"/>
    <property type="evidence" value="ECO:0007669"/>
    <property type="project" value="UniProtKB-SubCell"/>
</dbReference>
<evidence type="ECO:0000256" key="5">
    <source>
        <dbReference type="ARBA" id="ARBA00023163"/>
    </source>
</evidence>
<keyword evidence="6 7" id="KW-0539">Nucleus</keyword>
<proteinExistence type="inferred from homology"/>
<name>A0A8J2W4G1_9CRUS</name>
<dbReference type="PANTHER" id="PTHR11037">
    <property type="entry name" value="TRANSCRIPTION FACTOR CP2"/>
    <property type="match status" value="1"/>
</dbReference>
<feature type="compositionally biased region" description="Low complexity" evidence="8">
    <location>
        <begin position="57"/>
        <end position="75"/>
    </location>
</feature>
<feature type="compositionally biased region" description="Low complexity" evidence="8">
    <location>
        <begin position="91"/>
        <end position="124"/>
    </location>
</feature>
<feature type="compositionally biased region" description="Low complexity" evidence="8">
    <location>
        <begin position="682"/>
        <end position="702"/>
    </location>
</feature>
<evidence type="ECO:0000256" key="8">
    <source>
        <dbReference type="SAM" id="MobiDB-lite"/>
    </source>
</evidence>
<evidence type="ECO:0000256" key="4">
    <source>
        <dbReference type="ARBA" id="ARBA00023125"/>
    </source>
</evidence>
<evidence type="ECO:0000256" key="3">
    <source>
        <dbReference type="ARBA" id="ARBA00023015"/>
    </source>
</evidence>
<comment type="similarity">
    <text evidence="2">Belongs to the grh/CP2 family. CP2 subfamily.</text>
</comment>
<dbReference type="GO" id="GO:0000978">
    <property type="term" value="F:RNA polymerase II cis-regulatory region sequence-specific DNA binding"/>
    <property type="evidence" value="ECO:0007669"/>
    <property type="project" value="TreeGrafter"/>
</dbReference>
<feature type="domain" description="Grh/CP2 DB" evidence="9">
    <location>
        <begin position="741"/>
        <end position="975"/>
    </location>
</feature>
<gene>
    <name evidence="10" type="ORF">DGAL_LOCUS7793</name>
</gene>
<feature type="region of interest" description="Disordered" evidence="8">
    <location>
        <begin position="1008"/>
        <end position="1031"/>
    </location>
</feature>
<evidence type="ECO:0000256" key="6">
    <source>
        <dbReference type="ARBA" id="ARBA00023242"/>
    </source>
</evidence>
<dbReference type="OrthoDB" id="9996779at2759"/>
<dbReference type="Pfam" id="PF25416">
    <property type="entry name" value="GRHL1_C"/>
    <property type="match status" value="1"/>
</dbReference>
<dbReference type="CDD" id="cd09537">
    <property type="entry name" value="SAM_CP2-like"/>
    <property type="match status" value="1"/>
</dbReference>
<dbReference type="Proteomes" id="UP000789390">
    <property type="component" value="Unassembled WGS sequence"/>
</dbReference>
<reference evidence="10" key="1">
    <citation type="submission" date="2021-11" db="EMBL/GenBank/DDBJ databases">
        <authorList>
            <person name="Schell T."/>
        </authorList>
    </citation>
    <scope>NUCLEOTIDE SEQUENCE</scope>
    <source>
        <strain evidence="10">M5</strain>
    </source>
</reference>
<dbReference type="EMBL" id="CAKKLH010000157">
    <property type="protein sequence ID" value="CAH0104864.1"/>
    <property type="molecule type" value="Genomic_DNA"/>
</dbReference>
<dbReference type="PANTHER" id="PTHR11037:SF21">
    <property type="entry name" value="GEMINI, ISOFORM C"/>
    <property type="match status" value="1"/>
</dbReference>
<keyword evidence="11" id="KW-1185">Reference proteome</keyword>
<evidence type="ECO:0000259" key="9">
    <source>
        <dbReference type="PROSITE" id="PS51968"/>
    </source>
</evidence>
<dbReference type="InterPro" id="IPR057520">
    <property type="entry name" value="GRHL1/CP2_C"/>
</dbReference>
<dbReference type="InterPro" id="IPR007604">
    <property type="entry name" value="CP2"/>
</dbReference>
<feature type="compositionally biased region" description="Polar residues" evidence="8">
    <location>
        <begin position="1008"/>
        <end position="1017"/>
    </location>
</feature>
<feature type="region of interest" description="Disordered" evidence="8">
    <location>
        <begin position="592"/>
        <end position="715"/>
    </location>
</feature>
<keyword evidence="5" id="KW-0804">Transcription</keyword>
<dbReference type="Gene3D" id="1.10.150.50">
    <property type="entry name" value="Transcription Factor, Ets-1"/>
    <property type="match status" value="1"/>
</dbReference>
<feature type="region of interest" description="Disordered" evidence="8">
    <location>
        <begin position="1"/>
        <end position="125"/>
    </location>
</feature>
<comment type="subcellular location">
    <subcellularLocation>
        <location evidence="1 7">Nucleus</location>
    </subcellularLocation>
</comment>
<feature type="region of interest" description="Disordered" evidence="8">
    <location>
        <begin position="186"/>
        <end position="206"/>
    </location>
</feature>
<dbReference type="InterPro" id="IPR041418">
    <property type="entry name" value="SAM_3"/>
</dbReference>
<organism evidence="10 11">
    <name type="scientific">Daphnia galeata</name>
    <dbReference type="NCBI Taxonomy" id="27404"/>
    <lineage>
        <taxon>Eukaryota</taxon>
        <taxon>Metazoa</taxon>
        <taxon>Ecdysozoa</taxon>
        <taxon>Arthropoda</taxon>
        <taxon>Crustacea</taxon>
        <taxon>Branchiopoda</taxon>
        <taxon>Diplostraca</taxon>
        <taxon>Cladocera</taxon>
        <taxon>Anomopoda</taxon>
        <taxon>Daphniidae</taxon>
        <taxon>Daphnia</taxon>
    </lineage>
</organism>
<dbReference type="InterPro" id="IPR040167">
    <property type="entry name" value="TF_CP2-like"/>
</dbReference>
<feature type="compositionally biased region" description="Gly residues" evidence="8">
    <location>
        <begin position="654"/>
        <end position="681"/>
    </location>
</feature>
<evidence type="ECO:0000256" key="7">
    <source>
        <dbReference type="PROSITE-ProRule" id="PRU01313"/>
    </source>
</evidence>
<feature type="compositionally biased region" description="Polar residues" evidence="8">
    <location>
        <begin position="615"/>
        <end position="625"/>
    </location>
</feature>
<evidence type="ECO:0000313" key="10">
    <source>
        <dbReference type="EMBL" id="CAH0104864.1"/>
    </source>
</evidence>
<dbReference type="AlphaFoldDB" id="A0A8J2W4G1"/>
<accession>A0A8J2W4G1</accession>
<sequence>MPRRVSSASSNLHAMGSSAVTSSGGSTTHSAVGGGSSNNSSSLRVGPRPAKSANCIAPASPSPDSSSDNASDNSDLFQWTTTGVERHLARSDSSNSAMSMTANSRLSQSGGVSGQTGATSSTASSRKRKLLEQFLLPENAANSSGNNTISLSDMRNMGLVGQARPSASIQPTNLAGVPATVVSSSAAATTSSRTLTTSSSSSSTAPGGISFSAVSNYVPSFSFYQSRSFGPPSCSGGGSTESLCSSTADSACGHPPDLPDDGNLATPAPPIDVHASDVMEIRNRSSGSCRDTPPLHISGDRHFHSTSINNRVAGWRLEDIDDNLAADFDGSLSGLGVDLSVASYNMRSVEVIAISIVAPLPLPYPPVAPMPCGPPGSLTSSFTSSSVDVGLAGNSASSSTAGPLHHYAPYHHVHHVADGGTGGSAAPLCGTSSTLVNSSSGSGIICGSSNSPAPYSSNSSPHHYTGHTSVAVAAAAAAAAAAAYHHHHHHHFASSSSAYHPYSYNYNSNGNSNSAAGSAASNGHHPTSSACSTAVAYAHYPAPSSSPSALELTRRKMISRSSPVSASWRSNSPSPWEMEGEALLALPTLTGFKQEAPSPPNGEHGRVGNNPSPPQSTERASSEGRTVTHLAGHGGDQSGYSHPFQHMLHQHSGGWSGQDSGGGGSGAVGGGAGPITGGVGTGSASSLTSSSSNEGMSSSGGIHQHGGGASTVVGTGNYHGEKYKYDRLNETDANADNRLDPNEQFQYVLAAATSIATKVNEESLTYLNQGQPYEIKMKKLGDLSNFRGKLLRSVVRLCFHERRLQYMEREQIAAWRMSRPGDRIVEIDVPLSYGIYEVVQDNSNLNVVEFAWDPTKEVGVYIKVNCISTEFTPKKHGGEKGVPFRIQVETYSHGDGDGTPKRLHVAGCQIKVFKLKGADRKHKQDREKIYKRPMVEQEKYQPSCECTILAEIPLELVYTSAIVPVGTATSNGTTSSSQASQHTVAVATTVVTPPAVLATRTYSPTELHKSQSFTSDGCPSESPLGHETDNVESPISMIGSGNSAVYQYYLQPLSAEASAQQTAQWLQTNRFSSQARTFSRFAGADILRLTRDDLIQICGVADGIRLYNALHAKPLAPRLTLYLTQDQSQVFHAIFLENLSCVEIANKLAGLVQLSSQHILDVYIEGPCGIHVHVTDEVVQNMKDESMFTVELLPDQTSDRYRLLLKTTSPH</sequence>
<dbReference type="GO" id="GO:0001228">
    <property type="term" value="F:DNA-binding transcription activator activity, RNA polymerase II-specific"/>
    <property type="evidence" value="ECO:0007669"/>
    <property type="project" value="TreeGrafter"/>
</dbReference>
<comment type="caution">
    <text evidence="10">The sequence shown here is derived from an EMBL/GenBank/DDBJ whole genome shotgun (WGS) entry which is preliminary data.</text>
</comment>
<dbReference type="InterPro" id="IPR013761">
    <property type="entry name" value="SAM/pointed_sf"/>
</dbReference>
<dbReference type="Pfam" id="PF18016">
    <property type="entry name" value="SAM_3"/>
    <property type="match status" value="1"/>
</dbReference>
<keyword evidence="3" id="KW-0805">Transcription regulation</keyword>
<feature type="compositionally biased region" description="Low complexity" evidence="8">
    <location>
        <begin position="16"/>
        <end position="42"/>
    </location>
</feature>
<dbReference type="Pfam" id="PF04516">
    <property type="entry name" value="CP2"/>
    <property type="match status" value="1"/>
</dbReference>
<evidence type="ECO:0000313" key="11">
    <source>
        <dbReference type="Proteomes" id="UP000789390"/>
    </source>
</evidence>
<protein>
    <recommendedName>
        <fullName evidence="9">Grh/CP2 DB domain-containing protein</fullName>
    </recommendedName>
</protein>
<feature type="compositionally biased region" description="Low complexity" evidence="8">
    <location>
        <begin position="186"/>
        <end position="205"/>
    </location>
</feature>
<keyword evidence="4 7" id="KW-0238">DNA-binding</keyword>
<feature type="compositionally biased region" description="Polar residues" evidence="8">
    <location>
        <begin position="1"/>
        <end position="12"/>
    </location>
</feature>
<dbReference type="SUPFAM" id="SSF47769">
    <property type="entry name" value="SAM/Pointed domain"/>
    <property type="match status" value="1"/>
</dbReference>